<accession>A0A1I5QWA2</accession>
<keyword evidence="1" id="KW-0472">Membrane</keyword>
<keyword evidence="1" id="KW-1133">Transmembrane helix</keyword>
<protein>
    <submittedName>
        <fullName evidence="2">Multidrug efflux pump subunit AcrB</fullName>
    </submittedName>
</protein>
<sequence>MVQHRSYQIILAFTLLSFVGIALISQLSLQLNPTESVGSIVVRFSLPNTSPEVLEQQLTSKIEGALSTIQGVKKISSQSMYNYGYVTLELEKRINVDQVRFEVAMLVRQLYPKLPKEAGYPVIQLNSNEGIEKQESFMTMQLSGNGQSEELSRYVEEKLNPKLASVKGIYKIESYGGNRLEWIVSYDKQLLDALNINEKAIVDRIEQTFKQQGIGLSKNADGQLIRVVLNNQNRDEERWKIPIGKQNNRIIYLTDVAKVYQQARPVSQFYRVNGKNTLNIVITADKGVNQIQLSSQIRGKLSEIRNALPQSYQLVIEEDSSQYIIESLEKIGIQACLALLILLGFIWITIRKWWYLTLISISLVINLALSFILFYIFEIEIHLYSLAALTTSLGIIIDNTIVMIEHYQRCRNLKVFISLLGATFTTIAGLVVIFFLPEENRVALTDFALVMLITLLVSLPVSVLFIPSVMERIRKNVVLQTRNKVRVLRFKVKISQFYLKIILFLKKYQKTTYLIGILVFGIPYFLLPDKIAQPFFAVNIYNKCIGNEWYQENAKPVLNKCLGGTLRLFVQYVYQSSYFQSTERTVLNIYAGLPNNSTIEQINDVFRELEDKAGEFKDIDKYVTNIYDAQNGTMRIYFTTKAEENGFPYRLKNMMVQLSAQMSGIEWNISGVGQGFNQSLNETETPTFNVKMVGYNYDELERQALKLKEILEKHPRIQEVNINTSMYWYNRKLLHEYLLKSDDRILSIRKVPKKQMTDLLTQLSAQPSPDLYSFVNNEYIPVKITPLESQKMSLWNIENMALKLDSSIVKLSGFSKIVKEKIMPEILKENQQYLRRISFTYFGSNVFGEKFLEKTLSEFNRTTPIGYKAEKQSYNWLPEGKETQYWLIGLVIILIYIICAIIFESLLQPFALILIIPLSYIGVFLTFYWFDFNFDQGGYASFILLSGNVVCAAIFIINEYNILREKCPFSSDLSLYIKAFNHKLIPILSTVLSTVIGLIPFLIYGEKEPFWFAFGVGTIGGLLMSLIVIPIFLPLFLKMKN</sequence>
<gene>
    <name evidence="2" type="ORF">SAMN04515674_103400</name>
</gene>
<feature type="transmembrane region" description="Helical" evidence="1">
    <location>
        <begin position="1010"/>
        <end position="1037"/>
    </location>
</feature>
<proteinExistence type="predicted"/>
<feature type="transmembrane region" description="Helical" evidence="1">
    <location>
        <begin position="885"/>
        <end position="903"/>
    </location>
</feature>
<dbReference type="EMBL" id="FOXH01000003">
    <property type="protein sequence ID" value="SFP50568.1"/>
    <property type="molecule type" value="Genomic_DNA"/>
</dbReference>
<feature type="transmembrane region" description="Helical" evidence="1">
    <location>
        <begin position="416"/>
        <end position="435"/>
    </location>
</feature>
<dbReference type="GO" id="GO:0005886">
    <property type="term" value="C:plasma membrane"/>
    <property type="evidence" value="ECO:0007669"/>
    <property type="project" value="TreeGrafter"/>
</dbReference>
<feature type="transmembrane region" description="Helical" evidence="1">
    <location>
        <begin position="447"/>
        <end position="466"/>
    </location>
</feature>
<feature type="transmembrane region" description="Helical" evidence="1">
    <location>
        <begin position="511"/>
        <end position="527"/>
    </location>
</feature>
<dbReference type="Gene3D" id="3.30.70.1320">
    <property type="entry name" value="Multidrug efflux transporter AcrB pore domain like"/>
    <property type="match status" value="1"/>
</dbReference>
<dbReference type="InterPro" id="IPR001036">
    <property type="entry name" value="Acrflvin-R"/>
</dbReference>
<dbReference type="SUPFAM" id="SSF82693">
    <property type="entry name" value="Multidrug efflux transporter AcrB pore domain, PN1, PN2, PC1 and PC2 subdomains"/>
    <property type="match status" value="2"/>
</dbReference>
<feature type="transmembrane region" description="Helical" evidence="1">
    <location>
        <begin position="984"/>
        <end position="1004"/>
    </location>
</feature>
<dbReference type="Pfam" id="PF00873">
    <property type="entry name" value="ACR_tran"/>
    <property type="match status" value="2"/>
</dbReference>
<keyword evidence="1" id="KW-0812">Transmembrane</keyword>
<dbReference type="STRING" id="1079859.SAMN04515674_103400"/>
<feature type="transmembrane region" description="Helical" evidence="1">
    <location>
        <begin position="331"/>
        <end position="348"/>
    </location>
</feature>
<feature type="transmembrane region" description="Helical" evidence="1">
    <location>
        <begin position="910"/>
        <end position="930"/>
    </location>
</feature>
<dbReference type="Gene3D" id="1.20.1640.10">
    <property type="entry name" value="Multidrug efflux transporter AcrB transmembrane domain"/>
    <property type="match status" value="3"/>
</dbReference>
<dbReference type="Gene3D" id="3.30.70.1430">
    <property type="entry name" value="Multidrug efflux transporter AcrB pore domain"/>
    <property type="match status" value="2"/>
</dbReference>
<evidence type="ECO:0000256" key="1">
    <source>
        <dbReference type="SAM" id="Phobius"/>
    </source>
</evidence>
<feature type="transmembrane region" description="Helical" evidence="1">
    <location>
        <begin position="7"/>
        <end position="29"/>
    </location>
</feature>
<dbReference type="PANTHER" id="PTHR32063">
    <property type="match status" value="1"/>
</dbReference>
<feature type="transmembrane region" description="Helical" evidence="1">
    <location>
        <begin position="942"/>
        <end position="963"/>
    </location>
</feature>
<feature type="transmembrane region" description="Helical" evidence="1">
    <location>
        <begin position="383"/>
        <end position="404"/>
    </location>
</feature>
<reference evidence="2 3" key="1">
    <citation type="submission" date="2016-10" db="EMBL/GenBank/DDBJ databases">
        <authorList>
            <person name="de Groot N.N."/>
        </authorList>
    </citation>
    <scope>NUCLEOTIDE SEQUENCE [LARGE SCALE GENOMIC DNA]</scope>
    <source>
        <strain evidence="3">E92,LMG 26720,CCM 7988</strain>
    </source>
</reference>
<keyword evidence="3" id="KW-1185">Reference proteome</keyword>
<dbReference type="SUPFAM" id="SSF82866">
    <property type="entry name" value="Multidrug efflux transporter AcrB transmembrane domain"/>
    <property type="match status" value="2"/>
</dbReference>
<evidence type="ECO:0000313" key="3">
    <source>
        <dbReference type="Proteomes" id="UP000199306"/>
    </source>
</evidence>
<dbReference type="Gene3D" id="3.30.2090.10">
    <property type="entry name" value="Multidrug efflux transporter AcrB TolC docking domain, DN and DC subdomains"/>
    <property type="match status" value="2"/>
</dbReference>
<name>A0A1I5QWA2_9BACT</name>
<dbReference type="AlphaFoldDB" id="A0A1I5QWA2"/>
<evidence type="ECO:0000313" key="2">
    <source>
        <dbReference type="EMBL" id="SFP50568.1"/>
    </source>
</evidence>
<dbReference type="Gene3D" id="3.30.70.1440">
    <property type="entry name" value="Multidrug efflux transporter AcrB pore domain"/>
    <property type="match status" value="1"/>
</dbReference>
<dbReference type="OrthoDB" id="9809409at2"/>
<dbReference type="GO" id="GO:0042910">
    <property type="term" value="F:xenobiotic transmembrane transporter activity"/>
    <property type="evidence" value="ECO:0007669"/>
    <property type="project" value="TreeGrafter"/>
</dbReference>
<dbReference type="RefSeq" id="WP_092014763.1">
    <property type="nucleotide sequence ID" value="NZ_FOXH01000003.1"/>
</dbReference>
<dbReference type="Proteomes" id="UP000199306">
    <property type="component" value="Unassembled WGS sequence"/>
</dbReference>
<organism evidence="2 3">
    <name type="scientific">Pseudarcicella hirudinis</name>
    <dbReference type="NCBI Taxonomy" id="1079859"/>
    <lineage>
        <taxon>Bacteria</taxon>
        <taxon>Pseudomonadati</taxon>
        <taxon>Bacteroidota</taxon>
        <taxon>Cytophagia</taxon>
        <taxon>Cytophagales</taxon>
        <taxon>Flectobacillaceae</taxon>
        <taxon>Pseudarcicella</taxon>
    </lineage>
</organism>
<dbReference type="PANTHER" id="PTHR32063:SF0">
    <property type="entry name" value="SWARMING MOTILITY PROTEIN SWRC"/>
    <property type="match status" value="1"/>
</dbReference>
<feature type="transmembrane region" description="Helical" evidence="1">
    <location>
        <begin position="355"/>
        <end position="377"/>
    </location>
</feature>
<dbReference type="InterPro" id="IPR027463">
    <property type="entry name" value="AcrB_DN_DC_subdom"/>
</dbReference>